<dbReference type="EMBL" id="BGPR01226990">
    <property type="protein sequence ID" value="GBL60291.1"/>
    <property type="molecule type" value="Genomic_DNA"/>
</dbReference>
<reference evidence="2 4" key="1">
    <citation type="journal article" date="2019" name="Sci. Rep.">
        <title>Orb-weaving spider Araneus ventricosus genome elucidates the spidroin gene catalogue.</title>
        <authorList>
            <person name="Kono N."/>
            <person name="Nakamura H."/>
            <person name="Ohtoshi R."/>
            <person name="Moran D.A.P."/>
            <person name="Shinohara A."/>
            <person name="Yoshida Y."/>
            <person name="Fujiwara M."/>
            <person name="Mori M."/>
            <person name="Tomita M."/>
            <person name="Arakawa K."/>
        </authorList>
    </citation>
    <scope>NUCLEOTIDE SEQUENCE [LARGE SCALE GENOMIC DNA]</scope>
</reference>
<evidence type="ECO:0000313" key="3">
    <source>
        <dbReference type="EMBL" id="GBL66154.1"/>
    </source>
</evidence>
<evidence type="ECO:0000313" key="4">
    <source>
        <dbReference type="Proteomes" id="UP000499080"/>
    </source>
</evidence>
<name>A0A4Y1ZNH4_ARAVE</name>
<comment type="caution">
    <text evidence="2">The sequence shown here is derived from an EMBL/GenBank/DDBJ whole genome shotgun (WGS) entry which is preliminary data.</text>
</comment>
<dbReference type="EMBL" id="BGPR01228501">
    <property type="protein sequence ID" value="GBL66154.1"/>
    <property type="molecule type" value="Genomic_DNA"/>
</dbReference>
<feature type="non-terminal residue" evidence="2">
    <location>
        <position position="42"/>
    </location>
</feature>
<keyword evidence="4" id="KW-1185">Reference proteome</keyword>
<dbReference type="OrthoDB" id="6767155at2759"/>
<proteinExistence type="predicted"/>
<sequence length="42" mass="4775">MDVIANSAFGTQIDSHNDPNNAFVRRVRRAFEGFNFTMMLLA</sequence>
<gene>
    <name evidence="2" type="ORF">AVEN_134001_1</name>
    <name evidence="3" type="ORF">AVEN_157490_1</name>
    <name evidence="1" type="ORF">AVEN_82880_1</name>
</gene>
<protein>
    <submittedName>
        <fullName evidence="2">Uncharacterized protein</fullName>
    </submittedName>
</protein>
<evidence type="ECO:0000313" key="1">
    <source>
        <dbReference type="EMBL" id="GBL60251.1"/>
    </source>
</evidence>
<evidence type="ECO:0000313" key="2">
    <source>
        <dbReference type="EMBL" id="GBL60291.1"/>
    </source>
</evidence>
<dbReference type="AlphaFoldDB" id="A0A4Y1ZNH4"/>
<dbReference type="EMBL" id="BGPR01226981">
    <property type="protein sequence ID" value="GBL60251.1"/>
    <property type="molecule type" value="Genomic_DNA"/>
</dbReference>
<accession>A0A4Y1ZNH4</accession>
<organism evidence="2 4">
    <name type="scientific">Araneus ventricosus</name>
    <name type="common">Orbweaver spider</name>
    <name type="synonym">Epeira ventricosa</name>
    <dbReference type="NCBI Taxonomy" id="182803"/>
    <lineage>
        <taxon>Eukaryota</taxon>
        <taxon>Metazoa</taxon>
        <taxon>Ecdysozoa</taxon>
        <taxon>Arthropoda</taxon>
        <taxon>Chelicerata</taxon>
        <taxon>Arachnida</taxon>
        <taxon>Araneae</taxon>
        <taxon>Araneomorphae</taxon>
        <taxon>Entelegynae</taxon>
        <taxon>Araneoidea</taxon>
        <taxon>Araneidae</taxon>
        <taxon>Araneus</taxon>
    </lineage>
</organism>
<dbReference type="Proteomes" id="UP000499080">
    <property type="component" value="Unassembled WGS sequence"/>
</dbReference>